<keyword evidence="4" id="KW-1185">Reference proteome</keyword>
<dbReference type="Proteomes" id="UP001592528">
    <property type="component" value="Unassembled WGS sequence"/>
</dbReference>
<accession>A0ABV6V1U6</accession>
<comment type="caution">
    <text evidence="3">The sequence shown here is derived from an EMBL/GenBank/DDBJ whole genome shotgun (WGS) entry which is preliminary data.</text>
</comment>
<feature type="compositionally biased region" description="Polar residues" evidence="1">
    <location>
        <begin position="1"/>
        <end position="11"/>
    </location>
</feature>
<dbReference type="RefSeq" id="WP_084715569.1">
    <property type="nucleotide sequence ID" value="NZ_JBHEZZ010000061.1"/>
</dbReference>
<feature type="region of interest" description="Disordered" evidence="1">
    <location>
        <begin position="1"/>
        <end position="26"/>
    </location>
</feature>
<feature type="domain" description="Shedu protein SduA C-terminal" evidence="2">
    <location>
        <begin position="49"/>
        <end position="221"/>
    </location>
</feature>
<organism evidence="3 4">
    <name type="scientific">Streptacidiphilus cavernicola</name>
    <dbReference type="NCBI Taxonomy" id="3342716"/>
    <lineage>
        <taxon>Bacteria</taxon>
        <taxon>Bacillati</taxon>
        <taxon>Actinomycetota</taxon>
        <taxon>Actinomycetes</taxon>
        <taxon>Kitasatosporales</taxon>
        <taxon>Streptomycetaceae</taxon>
        <taxon>Streptacidiphilus</taxon>
    </lineage>
</organism>
<evidence type="ECO:0000313" key="4">
    <source>
        <dbReference type="Proteomes" id="UP001592528"/>
    </source>
</evidence>
<dbReference type="Pfam" id="PF14082">
    <property type="entry name" value="SduA_C"/>
    <property type="match status" value="1"/>
</dbReference>
<evidence type="ECO:0000256" key="1">
    <source>
        <dbReference type="SAM" id="MobiDB-lite"/>
    </source>
</evidence>
<proteinExistence type="predicted"/>
<sequence>MTNVQPASDSVLTHIEPDTSPDRPLPLPWEQYSDRVLAEWYALLGRGPEEHEVQSFLELHPSMIPGGSGDVGPGGHHGSAMGAVFRQPTLAGAGRSFRPDFMWVTRSSGLITPILIEIEKPSKRWFGKDGRPTSEFTGARDQLNDWRAWFAREGNKEVFRETFLFLGNTYKDRPLEPQFLLIYGRESEFKPGGGHLNHRELRFKRDQQRAADETFMTYDALRPRYDHSNSMTLTMSVYGPAIYAFSPVYGTGTGTGPGALLLGDPKPGLNRSAMMSDERRAYLAERWAYWQEFETDQRNGQGPTRQARAIGRE</sequence>
<dbReference type="InterPro" id="IPR025359">
    <property type="entry name" value="SduA_C"/>
</dbReference>
<reference evidence="3 4" key="1">
    <citation type="submission" date="2024-09" db="EMBL/GenBank/DDBJ databases">
        <authorList>
            <person name="Lee S.D."/>
        </authorList>
    </citation>
    <scope>NUCLEOTIDE SEQUENCE [LARGE SCALE GENOMIC DNA]</scope>
    <source>
        <strain evidence="3 4">N1-5</strain>
    </source>
</reference>
<evidence type="ECO:0000313" key="3">
    <source>
        <dbReference type="EMBL" id="MFC1407648.1"/>
    </source>
</evidence>
<evidence type="ECO:0000259" key="2">
    <source>
        <dbReference type="Pfam" id="PF14082"/>
    </source>
</evidence>
<gene>
    <name evidence="3" type="ORF">ACEZDJ_40905</name>
</gene>
<dbReference type="EMBL" id="JBHEZZ010000061">
    <property type="protein sequence ID" value="MFC1407648.1"/>
    <property type="molecule type" value="Genomic_DNA"/>
</dbReference>
<protein>
    <submittedName>
        <fullName evidence="3">Shedu anti-phage system protein SduA domain-containing protein</fullName>
    </submittedName>
</protein>
<name>A0ABV6V1U6_9ACTN</name>